<evidence type="ECO:0000313" key="2">
    <source>
        <dbReference type="EMBL" id="QDC39716.1"/>
    </source>
</evidence>
<organism evidence="2 3">
    <name type="scientific">Sphingobium fuliginis ATCC 27551</name>
    <dbReference type="NCBI Taxonomy" id="1208342"/>
    <lineage>
        <taxon>Bacteria</taxon>
        <taxon>Pseudomonadati</taxon>
        <taxon>Pseudomonadota</taxon>
        <taxon>Alphaproteobacteria</taxon>
        <taxon>Sphingomonadales</taxon>
        <taxon>Sphingomonadaceae</taxon>
        <taxon>Sphingobium</taxon>
    </lineage>
</organism>
<accession>A0A5B8CLU8</accession>
<name>A0A5B8CLU8_SPHSA</name>
<dbReference type="Proteomes" id="UP000311469">
    <property type="component" value="Chromosome cSF2"/>
</dbReference>
<dbReference type="KEGG" id="sufl:FIL70_21270"/>
<proteinExistence type="predicted"/>
<reference evidence="2 3" key="1">
    <citation type="submission" date="2019-06" db="EMBL/GenBank/DDBJ databases">
        <title>Genome organization and adaptive potential of archetypical organophosphate degarding Sphingobium fuliginis ATCC 27551.</title>
        <authorList>
            <person name="Sarwar A."/>
            <person name="Parthasarathy S."/>
            <person name="Singh C."/>
            <person name="Siddavattam D."/>
        </authorList>
    </citation>
    <scope>NUCLEOTIDE SEQUENCE [LARGE SCALE GENOMIC DNA]</scope>
    <source>
        <strain evidence="2 3">ATCC 27551</strain>
    </source>
</reference>
<feature type="region of interest" description="Disordered" evidence="1">
    <location>
        <begin position="1"/>
        <end position="20"/>
    </location>
</feature>
<gene>
    <name evidence="2" type="ORF">FIL70_21270</name>
</gene>
<protein>
    <submittedName>
        <fullName evidence="2">Uncharacterized protein</fullName>
    </submittedName>
</protein>
<evidence type="ECO:0000256" key="1">
    <source>
        <dbReference type="SAM" id="MobiDB-lite"/>
    </source>
</evidence>
<dbReference type="AlphaFoldDB" id="A0A5B8CLU8"/>
<sequence>MANLTEYPAPRSHKNPEPPPTCPFINQQCQRASPNIRSGQPAILELSFEDLAILDIGDRSQRKPEVITASVEWHLGASNESVNRKNRILENFLQNQGRRGFGLARASHGRKR</sequence>
<dbReference type="EMBL" id="CP041017">
    <property type="protein sequence ID" value="QDC39716.1"/>
    <property type="molecule type" value="Genomic_DNA"/>
</dbReference>
<evidence type="ECO:0000313" key="3">
    <source>
        <dbReference type="Proteomes" id="UP000311469"/>
    </source>
</evidence>
<dbReference type="RefSeq" id="WP_137708635.1">
    <property type="nucleotide sequence ID" value="NZ_CP041017.1"/>
</dbReference>